<dbReference type="PANTHER" id="PTHR43861:SF3">
    <property type="entry name" value="PUTATIVE (AFU_ORTHOLOGUE AFUA_2G14390)-RELATED"/>
    <property type="match status" value="1"/>
</dbReference>
<dbReference type="EMBL" id="VLTN01000092">
    <property type="protein sequence ID" value="KAA0146311.1"/>
    <property type="molecule type" value="Genomic_DNA"/>
</dbReference>
<feature type="transmembrane region" description="Helical" evidence="2">
    <location>
        <begin position="174"/>
        <end position="196"/>
    </location>
</feature>
<dbReference type="PANTHER" id="PTHR43861">
    <property type="entry name" value="TRANS-ACONITATE 2-METHYLTRANSFERASE-RELATED"/>
    <property type="match status" value="1"/>
</dbReference>
<sequence length="508" mass="52758">MQQQPFEVDAKTVAALSARDGAPARSDSVVIGRQPVLEEHSAVEAVLRVKLHACAITVAAVSIILLIASMVSPVMDGVLSDGTSFGVMAFQVRLCPPPGAAAAACVAASAFAPLPPKYANEPLGSHLTSAAVGGVLQLLSLLTVAAFVALAAVRARDETMLGRIHSACELRAGIVVPGVGILASLLCVVGALFVVANTDGGDRNPSDSTGPGFNLAMSAFCMIGKRSPSMAASDAAADTSMDLAYDAGFAEYYDEHFGNEQEDIRTSVKDWLSAQEVPNKSIVDVGCGSGHLLEAIVEDERFSGWSVAGFDLSKHMAAVAASKLGDRATVWVDSATTWTAKGGDGTVGVVSSTFNAFNHIPGETNIADGFKRAAAALAPGGVLILDVLSRLGFDRLIVNTSEEAEDGTGGLYISSGARVDANTVALRELVYMPSGDDGLFKRIDSHVCMYFYDIQRLKDMIEAAGLTDVQVHAGYETLGDGCDDVAAALAVAKSEKALEIVFTARKAA</sequence>
<keyword evidence="2" id="KW-0812">Transmembrane</keyword>
<gene>
    <name evidence="3" type="ORF">FNF29_08126</name>
</gene>
<organism evidence="3 4">
    <name type="scientific">Cafeteria roenbergensis</name>
    <name type="common">Marine flagellate</name>
    <dbReference type="NCBI Taxonomy" id="33653"/>
    <lineage>
        <taxon>Eukaryota</taxon>
        <taxon>Sar</taxon>
        <taxon>Stramenopiles</taxon>
        <taxon>Bigyra</taxon>
        <taxon>Opalozoa</taxon>
        <taxon>Bicosoecida</taxon>
        <taxon>Cafeteriaceae</taxon>
        <taxon>Cafeteria</taxon>
    </lineage>
</organism>
<dbReference type="CDD" id="cd02440">
    <property type="entry name" value="AdoMet_MTases"/>
    <property type="match status" value="1"/>
</dbReference>
<dbReference type="Gene3D" id="3.40.50.150">
    <property type="entry name" value="Vaccinia Virus protein VP39"/>
    <property type="match status" value="1"/>
</dbReference>
<keyword evidence="1" id="KW-0808">Transferase</keyword>
<keyword evidence="2" id="KW-0472">Membrane</keyword>
<comment type="caution">
    <text evidence="3">The sequence shown here is derived from an EMBL/GenBank/DDBJ whole genome shotgun (WGS) entry which is preliminary data.</text>
</comment>
<accession>A0A5A8C393</accession>
<proteinExistence type="predicted"/>
<dbReference type="AlphaFoldDB" id="A0A5A8C393"/>
<evidence type="ECO:0000313" key="4">
    <source>
        <dbReference type="Proteomes" id="UP000323011"/>
    </source>
</evidence>
<feature type="transmembrane region" description="Helical" evidence="2">
    <location>
        <begin position="51"/>
        <end position="71"/>
    </location>
</feature>
<reference evidence="3 4" key="1">
    <citation type="submission" date="2019-07" db="EMBL/GenBank/DDBJ databases">
        <title>Genomes of Cafeteria roenbergensis.</title>
        <authorList>
            <person name="Fischer M.G."/>
            <person name="Hackl T."/>
            <person name="Roman M."/>
        </authorList>
    </citation>
    <scope>NUCLEOTIDE SEQUENCE [LARGE SCALE GENOMIC DNA]</scope>
    <source>
        <strain evidence="3 4">BVI</strain>
    </source>
</reference>
<feature type="transmembrane region" description="Helical" evidence="2">
    <location>
        <begin position="130"/>
        <end position="153"/>
    </location>
</feature>
<dbReference type="SUPFAM" id="SSF53335">
    <property type="entry name" value="S-adenosyl-L-methionine-dependent methyltransferases"/>
    <property type="match status" value="1"/>
</dbReference>
<protein>
    <recommendedName>
        <fullName evidence="5">Methyltransferase domain-containing protein</fullName>
    </recommendedName>
</protein>
<dbReference type="Proteomes" id="UP000323011">
    <property type="component" value="Unassembled WGS sequence"/>
</dbReference>
<keyword evidence="2" id="KW-1133">Transmembrane helix</keyword>
<evidence type="ECO:0000256" key="1">
    <source>
        <dbReference type="ARBA" id="ARBA00022679"/>
    </source>
</evidence>
<dbReference type="InterPro" id="IPR029063">
    <property type="entry name" value="SAM-dependent_MTases_sf"/>
</dbReference>
<evidence type="ECO:0000313" key="3">
    <source>
        <dbReference type="EMBL" id="KAA0146311.1"/>
    </source>
</evidence>
<keyword evidence="4" id="KW-1185">Reference proteome</keyword>
<dbReference type="Pfam" id="PF13489">
    <property type="entry name" value="Methyltransf_23"/>
    <property type="match status" value="1"/>
</dbReference>
<evidence type="ECO:0000256" key="2">
    <source>
        <dbReference type="SAM" id="Phobius"/>
    </source>
</evidence>
<name>A0A5A8C393_CAFRO</name>
<dbReference type="GO" id="GO:0016740">
    <property type="term" value="F:transferase activity"/>
    <property type="evidence" value="ECO:0007669"/>
    <property type="project" value="UniProtKB-KW"/>
</dbReference>
<evidence type="ECO:0008006" key="5">
    <source>
        <dbReference type="Google" id="ProtNLM"/>
    </source>
</evidence>